<evidence type="ECO:0000256" key="3">
    <source>
        <dbReference type="ARBA" id="ARBA00023125"/>
    </source>
</evidence>
<sequence>MAAAIWMARNDSGGLDYVFLIFISPQGIPNEHTLPARQALCTWRCRGSFMKTTAMSGTSGAQTLKIHEVEAFRAVMIRGTATDAAVLMHTSQPVISKLISRFQRHIGIKLFELHKSRLVPTPEARVLFNTIERTYVGMEHIAQTIAELRGGHSGKLIVGSQPSFGMGPLASIATAFLKERPGIQIQIETVTSGLIRHSVISGKADLGIAERSIDVTGVNAVPLVQVNTVCVMHKDHALAGKRVIKARDLHGVPMIVPSRDSASHASVAAMFAREEVDPAVVVETGYGMNMCVLALQGAGVALVSPFAALPLRRAGLAVKRFEPSLPIELMLMTAIDTPPSRIAAMFIERLHEAMAPLRQTWG</sequence>
<evidence type="ECO:0000313" key="6">
    <source>
        <dbReference type="EMBL" id="RXN91327.1"/>
    </source>
</evidence>
<organism evidence="6 7">
    <name type="scientific">Achromobacter aloeverae</name>
    <dbReference type="NCBI Taxonomy" id="1750518"/>
    <lineage>
        <taxon>Bacteria</taxon>
        <taxon>Pseudomonadati</taxon>
        <taxon>Pseudomonadota</taxon>
        <taxon>Betaproteobacteria</taxon>
        <taxon>Burkholderiales</taxon>
        <taxon>Alcaligenaceae</taxon>
        <taxon>Achromobacter</taxon>
    </lineage>
</organism>
<dbReference type="InterPro" id="IPR036390">
    <property type="entry name" value="WH_DNA-bd_sf"/>
</dbReference>
<dbReference type="SUPFAM" id="SSF53850">
    <property type="entry name" value="Periplasmic binding protein-like II"/>
    <property type="match status" value="1"/>
</dbReference>
<keyword evidence="3" id="KW-0238">DNA-binding</keyword>
<dbReference type="SUPFAM" id="SSF46785">
    <property type="entry name" value="Winged helix' DNA-binding domain"/>
    <property type="match status" value="1"/>
</dbReference>
<proteinExistence type="inferred from homology"/>
<keyword evidence="2" id="KW-0805">Transcription regulation</keyword>
<dbReference type="Pfam" id="PF00126">
    <property type="entry name" value="HTH_1"/>
    <property type="match status" value="1"/>
</dbReference>
<dbReference type="PANTHER" id="PTHR30427">
    <property type="entry name" value="TRANSCRIPTIONAL ACTIVATOR PROTEIN LYSR"/>
    <property type="match status" value="1"/>
</dbReference>
<dbReference type="PROSITE" id="PS50931">
    <property type="entry name" value="HTH_LYSR"/>
    <property type="match status" value="1"/>
</dbReference>
<gene>
    <name evidence="6" type="ORF">C7R54_09170</name>
</gene>
<accession>A0A4Q1HLK1</accession>
<dbReference type="GO" id="GO:0003700">
    <property type="term" value="F:DNA-binding transcription factor activity"/>
    <property type="evidence" value="ECO:0007669"/>
    <property type="project" value="InterPro"/>
</dbReference>
<dbReference type="GO" id="GO:0043565">
    <property type="term" value="F:sequence-specific DNA binding"/>
    <property type="evidence" value="ECO:0007669"/>
    <property type="project" value="TreeGrafter"/>
</dbReference>
<feature type="domain" description="HTH lysR-type" evidence="5">
    <location>
        <begin position="64"/>
        <end position="121"/>
    </location>
</feature>
<dbReference type="Proteomes" id="UP000290849">
    <property type="component" value="Unassembled WGS sequence"/>
</dbReference>
<dbReference type="GO" id="GO:0010628">
    <property type="term" value="P:positive regulation of gene expression"/>
    <property type="evidence" value="ECO:0007669"/>
    <property type="project" value="TreeGrafter"/>
</dbReference>
<keyword evidence="4" id="KW-0804">Transcription</keyword>
<evidence type="ECO:0000256" key="1">
    <source>
        <dbReference type="ARBA" id="ARBA00009437"/>
    </source>
</evidence>
<dbReference type="Gene3D" id="1.10.10.10">
    <property type="entry name" value="Winged helix-like DNA-binding domain superfamily/Winged helix DNA-binding domain"/>
    <property type="match status" value="1"/>
</dbReference>
<dbReference type="Pfam" id="PF03466">
    <property type="entry name" value="LysR_substrate"/>
    <property type="match status" value="1"/>
</dbReference>
<dbReference type="InterPro" id="IPR005119">
    <property type="entry name" value="LysR_subst-bd"/>
</dbReference>
<dbReference type="AlphaFoldDB" id="A0A4Q1HLK1"/>
<dbReference type="PANTHER" id="PTHR30427:SF1">
    <property type="entry name" value="TRANSCRIPTIONAL ACTIVATOR PROTEIN LYSR"/>
    <property type="match status" value="1"/>
</dbReference>
<comment type="caution">
    <text evidence="6">The sequence shown here is derived from an EMBL/GenBank/DDBJ whole genome shotgun (WGS) entry which is preliminary data.</text>
</comment>
<protein>
    <recommendedName>
        <fullName evidence="5">HTH lysR-type domain-containing protein</fullName>
    </recommendedName>
</protein>
<name>A0A4Q1HLK1_9BURK</name>
<keyword evidence="7" id="KW-1185">Reference proteome</keyword>
<comment type="similarity">
    <text evidence="1">Belongs to the LysR transcriptional regulatory family.</text>
</comment>
<dbReference type="EMBL" id="PYAL01000002">
    <property type="protein sequence ID" value="RXN91327.1"/>
    <property type="molecule type" value="Genomic_DNA"/>
</dbReference>
<dbReference type="InterPro" id="IPR036388">
    <property type="entry name" value="WH-like_DNA-bd_sf"/>
</dbReference>
<evidence type="ECO:0000256" key="2">
    <source>
        <dbReference type="ARBA" id="ARBA00023015"/>
    </source>
</evidence>
<dbReference type="InterPro" id="IPR000847">
    <property type="entry name" value="LysR_HTH_N"/>
</dbReference>
<evidence type="ECO:0000256" key="4">
    <source>
        <dbReference type="ARBA" id="ARBA00023163"/>
    </source>
</evidence>
<evidence type="ECO:0000313" key="7">
    <source>
        <dbReference type="Proteomes" id="UP000290849"/>
    </source>
</evidence>
<dbReference type="Gene3D" id="3.40.190.290">
    <property type="match status" value="1"/>
</dbReference>
<dbReference type="OrthoDB" id="8849678at2"/>
<evidence type="ECO:0000259" key="5">
    <source>
        <dbReference type="PROSITE" id="PS50931"/>
    </source>
</evidence>
<reference evidence="6 7" key="1">
    <citation type="journal article" date="2017" name="Int. J. Syst. Evol. Microbiol.">
        <title>Achromobacter aloeverae sp. nov., isolated from the root of Aloe vera (L.) Burm.f.</title>
        <authorList>
            <person name="Kuncharoen N."/>
            <person name="Muramatsu Y."/>
            <person name="Shibata C."/>
            <person name="Kamakura Y."/>
            <person name="Nakagawa Y."/>
            <person name="Tanasupawat S."/>
        </authorList>
    </citation>
    <scope>NUCLEOTIDE SEQUENCE [LARGE SCALE GENOMIC DNA]</scope>
    <source>
        <strain evidence="6 7">AVA-1</strain>
    </source>
</reference>